<proteinExistence type="predicted"/>
<feature type="transmembrane region" description="Helical" evidence="1">
    <location>
        <begin position="46"/>
        <end position="69"/>
    </location>
</feature>
<keyword evidence="3" id="KW-1185">Reference proteome</keyword>
<dbReference type="Proteomes" id="UP000799428">
    <property type="component" value="Unassembled WGS sequence"/>
</dbReference>
<sequence>MPSPQTRPLSEHFFHILGAFQWLVALPFMFRFGTGAWSDLFGAWRGFYYFIVDFMTTLMASGIFFTALLQRGAVDTKLRTLVFEAIKTTLATGMWIWLIADSASSPSTAERISRAAAATVLLV</sequence>
<reference evidence="2" key="1">
    <citation type="journal article" date="2020" name="Stud. Mycol.">
        <title>101 Dothideomycetes genomes: a test case for predicting lifestyles and emergence of pathogens.</title>
        <authorList>
            <person name="Haridas S."/>
            <person name="Albert R."/>
            <person name="Binder M."/>
            <person name="Bloem J."/>
            <person name="Labutti K."/>
            <person name="Salamov A."/>
            <person name="Andreopoulos B."/>
            <person name="Baker S."/>
            <person name="Barry K."/>
            <person name="Bills G."/>
            <person name="Bluhm B."/>
            <person name="Cannon C."/>
            <person name="Castanera R."/>
            <person name="Culley D."/>
            <person name="Daum C."/>
            <person name="Ezra D."/>
            <person name="Gonzalez J."/>
            <person name="Henrissat B."/>
            <person name="Kuo A."/>
            <person name="Liang C."/>
            <person name="Lipzen A."/>
            <person name="Lutzoni F."/>
            <person name="Magnuson J."/>
            <person name="Mondo S."/>
            <person name="Nolan M."/>
            <person name="Ohm R."/>
            <person name="Pangilinan J."/>
            <person name="Park H.-J."/>
            <person name="Ramirez L."/>
            <person name="Alfaro M."/>
            <person name="Sun H."/>
            <person name="Tritt A."/>
            <person name="Yoshinaga Y."/>
            <person name="Zwiers L.-H."/>
            <person name="Turgeon B."/>
            <person name="Goodwin S."/>
            <person name="Spatafora J."/>
            <person name="Crous P."/>
            <person name="Grigoriev I."/>
        </authorList>
    </citation>
    <scope>NUCLEOTIDE SEQUENCE</scope>
    <source>
        <strain evidence="2">CBS 279.74</strain>
    </source>
</reference>
<keyword evidence="1" id="KW-0812">Transmembrane</keyword>
<gene>
    <name evidence="2" type="ORF">K504DRAFT_502140</name>
</gene>
<name>A0A6G1KAB8_9PLEO</name>
<dbReference type="AlphaFoldDB" id="A0A6G1KAB8"/>
<evidence type="ECO:0000313" key="2">
    <source>
        <dbReference type="EMBL" id="KAF2709412.1"/>
    </source>
</evidence>
<evidence type="ECO:0000313" key="3">
    <source>
        <dbReference type="Proteomes" id="UP000799428"/>
    </source>
</evidence>
<evidence type="ECO:0000256" key="1">
    <source>
        <dbReference type="SAM" id="Phobius"/>
    </source>
</evidence>
<organism evidence="2 3">
    <name type="scientific">Pleomassaria siparia CBS 279.74</name>
    <dbReference type="NCBI Taxonomy" id="1314801"/>
    <lineage>
        <taxon>Eukaryota</taxon>
        <taxon>Fungi</taxon>
        <taxon>Dikarya</taxon>
        <taxon>Ascomycota</taxon>
        <taxon>Pezizomycotina</taxon>
        <taxon>Dothideomycetes</taxon>
        <taxon>Pleosporomycetidae</taxon>
        <taxon>Pleosporales</taxon>
        <taxon>Pleomassariaceae</taxon>
        <taxon>Pleomassaria</taxon>
    </lineage>
</organism>
<dbReference type="OrthoDB" id="5239553at2759"/>
<protein>
    <recommendedName>
        <fullName evidence="4">MARVEL domain-containing protein</fullName>
    </recommendedName>
</protein>
<keyword evidence="1" id="KW-0472">Membrane</keyword>
<keyword evidence="1" id="KW-1133">Transmembrane helix</keyword>
<dbReference type="EMBL" id="MU005770">
    <property type="protein sequence ID" value="KAF2709412.1"/>
    <property type="molecule type" value="Genomic_DNA"/>
</dbReference>
<feature type="transmembrane region" description="Helical" evidence="1">
    <location>
        <begin position="12"/>
        <end position="34"/>
    </location>
</feature>
<accession>A0A6G1KAB8</accession>
<evidence type="ECO:0008006" key="4">
    <source>
        <dbReference type="Google" id="ProtNLM"/>
    </source>
</evidence>